<organism evidence="2 3">
    <name type="scientific">Zemynaea arenosa</name>
    <dbReference type="NCBI Taxonomy" id="2561931"/>
    <lineage>
        <taxon>Bacteria</taxon>
        <taxon>Pseudomonadati</taxon>
        <taxon>Pseudomonadota</taxon>
        <taxon>Betaproteobacteria</taxon>
        <taxon>Burkholderiales</taxon>
        <taxon>Oxalobacteraceae</taxon>
        <taxon>Telluria group</taxon>
        <taxon>Zemynaea</taxon>
    </lineage>
</organism>
<dbReference type="AlphaFoldDB" id="A0A4Y9RWT2"/>
<protein>
    <submittedName>
        <fullName evidence="2">Uncharacterized protein</fullName>
    </submittedName>
</protein>
<proteinExistence type="predicted"/>
<keyword evidence="1" id="KW-0472">Membrane</keyword>
<keyword evidence="1" id="KW-0812">Transmembrane</keyword>
<dbReference type="RefSeq" id="WP_135208821.1">
    <property type="nucleotide sequence ID" value="NZ_SPVF01000247.1"/>
</dbReference>
<comment type="caution">
    <text evidence="2">The sequence shown here is derived from an EMBL/GenBank/DDBJ whole genome shotgun (WGS) entry which is preliminary data.</text>
</comment>
<keyword evidence="1" id="KW-1133">Transmembrane helix</keyword>
<evidence type="ECO:0000313" key="3">
    <source>
        <dbReference type="Proteomes" id="UP000298438"/>
    </source>
</evidence>
<reference evidence="2 3" key="1">
    <citation type="submission" date="2019-03" db="EMBL/GenBank/DDBJ databases">
        <title>Draft Genome Sequence of Massilia arenosa sp. nov., a Novel Massilia Species Isolated from a Sandy-loam Maize Soil.</title>
        <authorList>
            <person name="Raths R."/>
            <person name="Peta V."/>
            <person name="Bucking H."/>
        </authorList>
    </citation>
    <scope>NUCLEOTIDE SEQUENCE [LARGE SCALE GENOMIC DNA]</scope>
    <source>
        <strain evidence="2 3">MC02</strain>
    </source>
</reference>
<dbReference type="EMBL" id="SPVF01000247">
    <property type="protein sequence ID" value="TFW13737.1"/>
    <property type="molecule type" value="Genomic_DNA"/>
</dbReference>
<gene>
    <name evidence="2" type="ORF">E4L96_19170</name>
</gene>
<accession>A0A4Y9RWT2</accession>
<evidence type="ECO:0000313" key="2">
    <source>
        <dbReference type="EMBL" id="TFW13737.1"/>
    </source>
</evidence>
<dbReference type="Proteomes" id="UP000298438">
    <property type="component" value="Unassembled WGS sequence"/>
</dbReference>
<evidence type="ECO:0000256" key="1">
    <source>
        <dbReference type="SAM" id="Phobius"/>
    </source>
</evidence>
<keyword evidence="3" id="KW-1185">Reference proteome</keyword>
<name>A0A4Y9RWT2_9BURK</name>
<feature type="transmembrane region" description="Helical" evidence="1">
    <location>
        <begin position="43"/>
        <end position="70"/>
    </location>
</feature>
<sequence>MKSEFLNQFLNGVEEAGHAVMRWTRRGLRTIAKMNGPQLLVTAVALALALTIIPLAFTLFVIFLLIKLVITAFIVSKRRKALPPPVTLEK</sequence>